<evidence type="ECO:0000259" key="1">
    <source>
        <dbReference type="PROSITE" id="PS50965"/>
    </source>
</evidence>
<gene>
    <name evidence="2" type="ORF">GCM10025867_47090</name>
</gene>
<keyword evidence="2" id="KW-0614">Plasmid</keyword>
<evidence type="ECO:0000313" key="3">
    <source>
        <dbReference type="Proteomes" id="UP001321486"/>
    </source>
</evidence>
<protein>
    <recommendedName>
        <fullName evidence="1">NERD domain-containing protein</fullName>
    </recommendedName>
</protein>
<dbReference type="Proteomes" id="UP001321486">
    <property type="component" value="Plasmid pNBRC108728a"/>
</dbReference>
<dbReference type="EMBL" id="AP027733">
    <property type="protein sequence ID" value="BDZ52468.1"/>
    <property type="molecule type" value="Genomic_DNA"/>
</dbReference>
<reference evidence="3" key="1">
    <citation type="journal article" date="2019" name="Int. J. Syst. Evol. Microbiol.">
        <title>The Global Catalogue of Microorganisms (GCM) 10K type strain sequencing project: providing services to taxonomists for standard genome sequencing and annotation.</title>
        <authorList>
            <consortium name="The Broad Institute Genomics Platform"/>
            <consortium name="The Broad Institute Genome Sequencing Center for Infectious Disease"/>
            <person name="Wu L."/>
            <person name="Ma J."/>
        </authorList>
    </citation>
    <scope>NUCLEOTIDE SEQUENCE [LARGE SCALE GENOMIC DNA]</scope>
    <source>
        <strain evidence="3">NBRC 108728</strain>
    </source>
</reference>
<dbReference type="RefSeq" id="WP_286347318.1">
    <property type="nucleotide sequence ID" value="NZ_AP027733.1"/>
</dbReference>
<feature type="domain" description="NERD" evidence="1">
    <location>
        <begin position="3"/>
        <end position="114"/>
    </location>
</feature>
<proteinExistence type="predicted"/>
<evidence type="ECO:0000313" key="2">
    <source>
        <dbReference type="EMBL" id="BDZ52468.1"/>
    </source>
</evidence>
<dbReference type="InterPro" id="IPR011528">
    <property type="entry name" value="NERD"/>
</dbReference>
<dbReference type="Pfam" id="PF08378">
    <property type="entry name" value="NERD"/>
    <property type="match status" value="1"/>
</dbReference>
<organism evidence="2 3">
    <name type="scientific">Frondihabitans sucicola</name>
    <dbReference type="NCBI Taxonomy" id="1268041"/>
    <lineage>
        <taxon>Bacteria</taxon>
        <taxon>Bacillati</taxon>
        <taxon>Actinomycetota</taxon>
        <taxon>Actinomycetes</taxon>
        <taxon>Micrococcales</taxon>
        <taxon>Microbacteriaceae</taxon>
        <taxon>Frondihabitans</taxon>
    </lineage>
</organism>
<keyword evidence="3" id="KW-1185">Reference proteome</keyword>
<dbReference type="PROSITE" id="PS50965">
    <property type="entry name" value="NERD"/>
    <property type="match status" value="1"/>
</dbReference>
<name>A0ABM8GVH2_9MICO</name>
<sequence length="170" mass="18289">MALGRRGEEAMAKALEALPPSWLVLHSLPIGSQGADIDHLVVGPRGVFSINAKNHGQKPIRIKENDVTVGGSRVHHARNSRFEASRVGTILSQACGFEIKARGIVAFTSSGVITDLGQPVDGKVRLMAIADVVPWLLAQPAELPPRWLAAVQDTARHARTWETSRPVDVA</sequence>
<geneLocation type="plasmid" evidence="2 3">
    <name>pNBRC108728a</name>
</geneLocation>
<accession>A0ABM8GVH2</accession>